<keyword evidence="8" id="KW-0175">Coiled coil</keyword>
<dbReference type="SUPFAM" id="SSF47384">
    <property type="entry name" value="Homodimeric domain of signal transducing histidine kinase"/>
    <property type="match status" value="1"/>
</dbReference>
<dbReference type="CDD" id="cd00075">
    <property type="entry name" value="HATPase"/>
    <property type="match status" value="1"/>
</dbReference>
<dbReference type="GO" id="GO:0016020">
    <property type="term" value="C:membrane"/>
    <property type="evidence" value="ECO:0007669"/>
    <property type="project" value="InterPro"/>
</dbReference>
<dbReference type="Pfam" id="PF13185">
    <property type="entry name" value="GAF_2"/>
    <property type="match status" value="1"/>
</dbReference>
<dbReference type="PANTHER" id="PTHR43711">
    <property type="entry name" value="TWO-COMPONENT HISTIDINE KINASE"/>
    <property type="match status" value="1"/>
</dbReference>
<sequence>MKHRLTPLIATVSVVVAVLIGTILAALTVAVVQLRDSGRDATQAERTVSVANRVERLVLDLETGGRGFLIAGNERFLEPYENARRALPELLTWLETASADPAQNRRGAAIARRIRTYESDWVTPGVTLARRDLGASRRRAATGLGKRQVDDIRQRFGAYLAAEQARANAVREDADAAGRRGIALGIGGGLVSMLLVLAFGGYLLRLVVLPVRRLAEAVHQVRGGDLQVEVVESGAGEVGDLARGFNAMSRSLQEHHDELEGQTAEVEAQRDDIERTISELEDEKAWVETLFGFVERLVAESDLGSVSDVALREAARQARADAGVLRVVDDEGRLELAAAVGFAPGALPRTIDARGGVGGRAAAERRPVVLSHDDTGLLVEGLGGPERPVRVKHELHLPLHRGTGLLGVLVVGRVADRPFARDEIERVRGLSEQAAVALAKAVEERRAARLAAVNAAVLDATSFGVIMYDRSDRVAVVNRRMREMAAVLRMPVGGDLGPRADRMVELAVDPVAARAAIDGMRSDPSRTVRVEVHEPESDRWFVARTDAVHDDAGAVLGRIVTFRESTHEHEVQRMRDEFVATVTHELRTPLSSVVAAVDLLEDEMESPTPGQRHWTGMIRRNVDRLLRLVDDLLTVARAESGEFALRPQSADLATIAGDAAASIRATAETKGVEVEVDVVPAPLRADVTRLAQACDNLLANAVKFTPSGGRVRIRVVREPGASTVILEVADSGVGIPEEERRRLFERFYRTPSATRDAVPGTGLGLTITKAIVEAHGGTIHVADGIDGGTAFRIELPVAGPQGDAPTA</sequence>
<dbReference type="FunFam" id="1.10.287.130:FF:000001">
    <property type="entry name" value="Two-component sensor histidine kinase"/>
    <property type="match status" value="1"/>
</dbReference>
<dbReference type="InterPro" id="IPR007891">
    <property type="entry name" value="CHASE3"/>
</dbReference>
<dbReference type="GO" id="GO:0000155">
    <property type="term" value="F:phosphorelay sensor kinase activity"/>
    <property type="evidence" value="ECO:0007669"/>
    <property type="project" value="InterPro"/>
</dbReference>
<evidence type="ECO:0000259" key="10">
    <source>
        <dbReference type="PROSITE" id="PS50109"/>
    </source>
</evidence>
<comment type="catalytic activity">
    <reaction evidence="1">
        <text>ATP + protein L-histidine = ADP + protein N-phospho-L-histidine.</text>
        <dbReference type="EC" id="2.7.13.3"/>
    </reaction>
</comment>
<dbReference type="Gene3D" id="1.10.287.130">
    <property type="match status" value="1"/>
</dbReference>
<dbReference type="SMART" id="SM00065">
    <property type="entry name" value="GAF"/>
    <property type="match status" value="1"/>
</dbReference>
<dbReference type="CDD" id="cd00082">
    <property type="entry name" value="HisKA"/>
    <property type="match status" value="1"/>
</dbReference>
<evidence type="ECO:0000256" key="1">
    <source>
        <dbReference type="ARBA" id="ARBA00000085"/>
    </source>
</evidence>
<evidence type="ECO:0000259" key="11">
    <source>
        <dbReference type="PROSITE" id="PS50885"/>
    </source>
</evidence>
<dbReference type="Gene3D" id="6.10.340.10">
    <property type="match status" value="1"/>
</dbReference>
<dbReference type="PROSITE" id="PS50109">
    <property type="entry name" value="HIS_KIN"/>
    <property type="match status" value="1"/>
</dbReference>
<dbReference type="Pfam" id="PF00512">
    <property type="entry name" value="HisKA"/>
    <property type="match status" value="1"/>
</dbReference>
<feature type="domain" description="Histidine kinase" evidence="10">
    <location>
        <begin position="581"/>
        <end position="799"/>
    </location>
</feature>
<dbReference type="EMBL" id="CAFBMK010000217">
    <property type="protein sequence ID" value="CAB4937977.1"/>
    <property type="molecule type" value="Genomic_DNA"/>
</dbReference>
<keyword evidence="7 9" id="KW-0472">Membrane</keyword>
<dbReference type="CDD" id="cd19410">
    <property type="entry name" value="HK9-like_sensor"/>
    <property type="match status" value="1"/>
</dbReference>
<evidence type="ECO:0000256" key="4">
    <source>
        <dbReference type="ARBA" id="ARBA00022679"/>
    </source>
</evidence>
<evidence type="ECO:0000256" key="8">
    <source>
        <dbReference type="SAM" id="Coils"/>
    </source>
</evidence>
<keyword evidence="3" id="KW-0597">Phosphoprotein</keyword>
<dbReference type="AlphaFoldDB" id="A0A6J7J5R1"/>
<dbReference type="InterPro" id="IPR003660">
    <property type="entry name" value="HAMP_dom"/>
</dbReference>
<dbReference type="EC" id="2.7.13.3" evidence="2"/>
<keyword evidence="9" id="KW-1133">Transmembrane helix</keyword>
<dbReference type="Pfam" id="PF05227">
    <property type="entry name" value="CHASE3"/>
    <property type="match status" value="1"/>
</dbReference>
<dbReference type="InterPro" id="IPR029016">
    <property type="entry name" value="GAF-like_dom_sf"/>
</dbReference>
<dbReference type="SUPFAM" id="SSF55874">
    <property type="entry name" value="ATPase domain of HSP90 chaperone/DNA topoisomerase II/histidine kinase"/>
    <property type="match status" value="1"/>
</dbReference>
<accession>A0A6J7J5R1</accession>
<evidence type="ECO:0000313" key="12">
    <source>
        <dbReference type="EMBL" id="CAB4937977.1"/>
    </source>
</evidence>
<evidence type="ECO:0000256" key="9">
    <source>
        <dbReference type="SAM" id="Phobius"/>
    </source>
</evidence>
<dbReference type="Gene3D" id="3.30.450.20">
    <property type="entry name" value="PAS domain"/>
    <property type="match status" value="1"/>
</dbReference>
<dbReference type="SMART" id="SM00388">
    <property type="entry name" value="HisKA"/>
    <property type="match status" value="1"/>
</dbReference>
<protein>
    <recommendedName>
        <fullName evidence="2">histidine kinase</fullName>
        <ecNumber evidence="2">2.7.13.3</ecNumber>
    </recommendedName>
</protein>
<dbReference type="PRINTS" id="PR00344">
    <property type="entry name" value="BCTRLSENSOR"/>
</dbReference>
<dbReference type="Gene3D" id="3.30.565.10">
    <property type="entry name" value="Histidine kinase-like ATPase, C-terminal domain"/>
    <property type="match status" value="1"/>
</dbReference>
<dbReference type="InterPro" id="IPR004358">
    <property type="entry name" value="Sig_transdc_His_kin-like_C"/>
</dbReference>
<feature type="transmembrane region" description="Helical" evidence="9">
    <location>
        <begin position="6"/>
        <end position="32"/>
    </location>
</feature>
<dbReference type="PROSITE" id="PS50885">
    <property type="entry name" value="HAMP"/>
    <property type="match status" value="1"/>
</dbReference>
<keyword evidence="5" id="KW-0418">Kinase</keyword>
<dbReference type="InterPro" id="IPR003661">
    <property type="entry name" value="HisK_dim/P_dom"/>
</dbReference>
<feature type="coiled-coil region" evidence="8">
    <location>
        <begin position="249"/>
        <end position="283"/>
    </location>
</feature>
<keyword evidence="4" id="KW-0808">Transferase</keyword>
<dbReference type="Gene3D" id="3.30.450.40">
    <property type="match status" value="1"/>
</dbReference>
<feature type="domain" description="HAMP" evidence="11">
    <location>
        <begin position="205"/>
        <end position="257"/>
    </location>
</feature>
<dbReference type="PANTHER" id="PTHR43711:SF1">
    <property type="entry name" value="HISTIDINE KINASE 1"/>
    <property type="match status" value="1"/>
</dbReference>
<keyword evidence="9" id="KW-0812">Transmembrane</keyword>
<proteinExistence type="predicted"/>
<reference evidence="12" key="1">
    <citation type="submission" date="2020-05" db="EMBL/GenBank/DDBJ databases">
        <authorList>
            <person name="Chiriac C."/>
            <person name="Salcher M."/>
            <person name="Ghai R."/>
            <person name="Kavagutti S V."/>
        </authorList>
    </citation>
    <scope>NUCLEOTIDE SEQUENCE</scope>
</reference>
<evidence type="ECO:0000256" key="3">
    <source>
        <dbReference type="ARBA" id="ARBA00022553"/>
    </source>
</evidence>
<evidence type="ECO:0000256" key="2">
    <source>
        <dbReference type="ARBA" id="ARBA00012438"/>
    </source>
</evidence>
<name>A0A6J7J5R1_9ZZZZ</name>
<dbReference type="FunFam" id="3.30.565.10:FF:000006">
    <property type="entry name" value="Sensor histidine kinase WalK"/>
    <property type="match status" value="1"/>
</dbReference>
<dbReference type="CDD" id="cd06225">
    <property type="entry name" value="HAMP"/>
    <property type="match status" value="1"/>
</dbReference>
<dbReference type="InterPro" id="IPR003594">
    <property type="entry name" value="HATPase_dom"/>
</dbReference>
<evidence type="ECO:0000256" key="5">
    <source>
        <dbReference type="ARBA" id="ARBA00022777"/>
    </source>
</evidence>
<dbReference type="InterPro" id="IPR036097">
    <property type="entry name" value="HisK_dim/P_sf"/>
</dbReference>
<keyword evidence="6" id="KW-0902">Two-component regulatory system</keyword>
<evidence type="ECO:0000256" key="6">
    <source>
        <dbReference type="ARBA" id="ARBA00023012"/>
    </source>
</evidence>
<dbReference type="SMART" id="SM00387">
    <property type="entry name" value="HATPase_c"/>
    <property type="match status" value="1"/>
</dbReference>
<dbReference type="InterPro" id="IPR050736">
    <property type="entry name" value="Sensor_HK_Regulatory"/>
</dbReference>
<organism evidence="12">
    <name type="scientific">freshwater metagenome</name>
    <dbReference type="NCBI Taxonomy" id="449393"/>
    <lineage>
        <taxon>unclassified sequences</taxon>
        <taxon>metagenomes</taxon>
        <taxon>ecological metagenomes</taxon>
    </lineage>
</organism>
<dbReference type="SMART" id="SM00304">
    <property type="entry name" value="HAMP"/>
    <property type="match status" value="1"/>
</dbReference>
<dbReference type="InterPro" id="IPR005467">
    <property type="entry name" value="His_kinase_dom"/>
</dbReference>
<evidence type="ECO:0000256" key="7">
    <source>
        <dbReference type="ARBA" id="ARBA00023136"/>
    </source>
</evidence>
<dbReference type="InterPro" id="IPR036890">
    <property type="entry name" value="HATPase_C_sf"/>
</dbReference>
<dbReference type="SUPFAM" id="SSF55781">
    <property type="entry name" value="GAF domain-like"/>
    <property type="match status" value="1"/>
</dbReference>
<dbReference type="Pfam" id="PF00672">
    <property type="entry name" value="HAMP"/>
    <property type="match status" value="1"/>
</dbReference>
<gene>
    <name evidence="12" type="ORF">UFOPK3564_02768</name>
</gene>
<dbReference type="Pfam" id="PF02518">
    <property type="entry name" value="HATPase_c"/>
    <property type="match status" value="1"/>
</dbReference>
<dbReference type="SUPFAM" id="SSF158472">
    <property type="entry name" value="HAMP domain-like"/>
    <property type="match status" value="1"/>
</dbReference>
<dbReference type="InterPro" id="IPR003018">
    <property type="entry name" value="GAF"/>
</dbReference>
<feature type="transmembrane region" description="Helical" evidence="9">
    <location>
        <begin position="181"/>
        <end position="204"/>
    </location>
</feature>